<proteinExistence type="predicted"/>
<feature type="transmembrane region" description="Helical" evidence="1">
    <location>
        <begin position="87"/>
        <end position="112"/>
    </location>
</feature>
<dbReference type="RefSeq" id="WP_147603931.1">
    <property type="nucleotide sequence ID" value="NZ_JAJEQQ010000040.1"/>
</dbReference>
<gene>
    <name evidence="2" type="ORF">LKD40_15495</name>
</gene>
<comment type="caution">
    <text evidence="2">The sequence shown here is derived from an EMBL/GenBank/DDBJ whole genome shotgun (WGS) entry which is preliminary data.</text>
</comment>
<accession>A0AAW4WB07</accession>
<feature type="transmembrane region" description="Helical" evidence="1">
    <location>
        <begin position="38"/>
        <end position="57"/>
    </location>
</feature>
<feature type="transmembrane region" description="Helical" evidence="1">
    <location>
        <begin position="194"/>
        <end position="213"/>
    </location>
</feature>
<reference evidence="2 3" key="1">
    <citation type="submission" date="2021-10" db="EMBL/GenBank/DDBJ databases">
        <title>Anaerobic single-cell dispensing facilitates the cultivation of human gut bacteria.</title>
        <authorList>
            <person name="Afrizal A."/>
        </authorList>
    </citation>
    <scope>NUCLEOTIDE SEQUENCE [LARGE SCALE GENOMIC DNA]</scope>
    <source>
        <strain evidence="2 3">CLA-AA-H217</strain>
    </source>
</reference>
<keyword evidence="1" id="KW-0472">Membrane</keyword>
<evidence type="ECO:0000313" key="2">
    <source>
        <dbReference type="EMBL" id="MCC2229183.1"/>
    </source>
</evidence>
<evidence type="ECO:0000256" key="1">
    <source>
        <dbReference type="SAM" id="Phobius"/>
    </source>
</evidence>
<keyword evidence="1" id="KW-0812">Transmembrane</keyword>
<keyword evidence="1" id="KW-1133">Transmembrane helix</keyword>
<keyword evidence="3" id="KW-1185">Reference proteome</keyword>
<feature type="transmembrane region" description="Helical" evidence="1">
    <location>
        <begin position="63"/>
        <end position="80"/>
    </location>
</feature>
<evidence type="ECO:0008006" key="4">
    <source>
        <dbReference type="Google" id="ProtNLM"/>
    </source>
</evidence>
<dbReference type="EMBL" id="JAJEQQ010000040">
    <property type="protein sequence ID" value="MCC2229183.1"/>
    <property type="molecule type" value="Genomic_DNA"/>
</dbReference>
<sequence>MLKNLLFAMLIAAYHSTMPVYCFMQLFPRRISSKAKAFVHILVCFVLLSSFHMIKIYGHNNEMTMLTQIVMFLNLFSLFRGSIKKKLIAYFIILFTSILTELLALNIYIQIYNRFIHQHTYTAINIYSLCTFHEKLIIQLLIFSFAYLFYKNVFSLLRECINYLKFTLLLFIILPIFLPMIATEFLQHYKFSNQFIPVILHITCCCISFLLFIHGLKSLEQEQINFKQNLHKMELLKKQMEVSEEMKQEYIKIRKWNHDIENHLFSLAYLIDMKKTDAAEKYCNSVLSNNIDHNNHTSVCKSLNQEDSIL</sequence>
<feature type="transmembrane region" description="Helical" evidence="1">
    <location>
        <begin position="162"/>
        <end position="182"/>
    </location>
</feature>
<dbReference type="AlphaFoldDB" id="A0AAW4WB07"/>
<name>A0AAW4WB07_9FIRM</name>
<protein>
    <recommendedName>
        <fullName evidence="4">SpoOB alpha-helical domain-containing protein</fullName>
    </recommendedName>
</protein>
<dbReference type="Proteomes" id="UP001198612">
    <property type="component" value="Unassembled WGS sequence"/>
</dbReference>
<evidence type="ECO:0000313" key="3">
    <source>
        <dbReference type="Proteomes" id="UP001198612"/>
    </source>
</evidence>
<feature type="transmembrane region" description="Helical" evidence="1">
    <location>
        <begin position="6"/>
        <end position="26"/>
    </location>
</feature>
<feature type="transmembrane region" description="Helical" evidence="1">
    <location>
        <begin position="124"/>
        <end position="150"/>
    </location>
</feature>
<organism evidence="2 3">
    <name type="scientific">Blautia fusiformis</name>
    <dbReference type="NCBI Taxonomy" id="2881264"/>
    <lineage>
        <taxon>Bacteria</taxon>
        <taxon>Bacillati</taxon>
        <taxon>Bacillota</taxon>
        <taxon>Clostridia</taxon>
        <taxon>Lachnospirales</taxon>
        <taxon>Lachnospiraceae</taxon>
        <taxon>Blautia</taxon>
    </lineage>
</organism>